<evidence type="ECO:0000256" key="11">
    <source>
        <dbReference type="ARBA" id="ARBA00081210"/>
    </source>
</evidence>
<evidence type="ECO:0000256" key="3">
    <source>
        <dbReference type="ARBA" id="ARBA00010941"/>
    </source>
</evidence>
<feature type="domain" description="Fructose-1-6-bisphosphatase class 1 C-terminal" evidence="15">
    <location>
        <begin position="207"/>
        <end position="340"/>
    </location>
</feature>
<comment type="pathway">
    <text evidence="12">Carbohydrate biosynthesis; gluconeogenesis.</text>
</comment>
<dbReference type="InterPro" id="IPR044015">
    <property type="entry name" value="FBPase_C_dom"/>
</dbReference>
<comment type="pathway">
    <text evidence="2 12">Carbohydrate biosynthesis; Calvin cycle.</text>
</comment>
<dbReference type="HOGENOM" id="CLU_039977_0_0_5"/>
<evidence type="ECO:0000256" key="13">
    <source>
        <dbReference type="RuleBase" id="RU000508"/>
    </source>
</evidence>
<dbReference type="STRING" id="414684.RC1_4065"/>
<feature type="domain" description="Fructose-1-6-bisphosphatase class I N-terminal" evidence="14">
    <location>
        <begin position="7"/>
        <end position="203"/>
    </location>
</feature>
<evidence type="ECO:0000256" key="8">
    <source>
        <dbReference type="ARBA" id="ARBA00022842"/>
    </source>
</evidence>
<dbReference type="GO" id="GO:0006002">
    <property type="term" value="P:fructose 6-phosphate metabolic process"/>
    <property type="evidence" value="ECO:0007669"/>
    <property type="project" value="TreeGrafter"/>
</dbReference>
<dbReference type="UniPathway" id="UPA00116"/>
<evidence type="ECO:0000256" key="1">
    <source>
        <dbReference type="ARBA" id="ARBA00001273"/>
    </source>
</evidence>
<dbReference type="PROSITE" id="PS00124">
    <property type="entry name" value="FBPASE"/>
    <property type="match status" value="1"/>
</dbReference>
<evidence type="ECO:0000256" key="2">
    <source>
        <dbReference type="ARBA" id="ARBA00005215"/>
    </source>
</evidence>
<dbReference type="Proteomes" id="UP000001591">
    <property type="component" value="Chromosome"/>
</dbReference>
<keyword evidence="17" id="KW-1185">Reference proteome</keyword>
<comment type="caution">
    <text evidence="12">Lacks conserved residue(s) required for the propagation of feature annotation.</text>
</comment>
<dbReference type="GO" id="GO:0005829">
    <property type="term" value="C:cytosol"/>
    <property type="evidence" value="ECO:0007669"/>
    <property type="project" value="TreeGrafter"/>
</dbReference>
<dbReference type="Gene3D" id="3.30.540.10">
    <property type="entry name" value="Fructose-1,6-Bisphosphatase, subunit A, domain 1"/>
    <property type="match status" value="1"/>
</dbReference>
<dbReference type="KEGG" id="rce:RC1_4065"/>
<reference evidence="16 17" key="1">
    <citation type="journal article" date="2010" name="BMC Genomics">
        <title>Metabolic flexibility revealed in the genome of the cyst-forming alpha-1 proteobacterium Rhodospirillum centenum.</title>
        <authorList>
            <person name="Lu Y.K."/>
            <person name="Marden J."/>
            <person name="Han M."/>
            <person name="Swingley W.D."/>
            <person name="Mastrian S.D."/>
            <person name="Chowdhury S.R."/>
            <person name="Hao J."/>
            <person name="Helmy T."/>
            <person name="Kim S."/>
            <person name="Kurdoglu A.A."/>
            <person name="Matthies H.J."/>
            <person name="Rollo D."/>
            <person name="Stothard P."/>
            <person name="Blankenship R.E."/>
            <person name="Bauer C.E."/>
            <person name="Touchman J.W."/>
        </authorList>
    </citation>
    <scope>NUCLEOTIDE SEQUENCE [LARGE SCALE GENOMIC DNA]</scope>
    <source>
        <strain evidence="17">ATCC 51521 / SW</strain>
    </source>
</reference>
<feature type="binding site" evidence="12">
    <location>
        <position position="289"/>
    </location>
    <ligand>
        <name>Mg(2+)</name>
        <dbReference type="ChEBI" id="CHEBI:18420"/>
        <label>2</label>
    </ligand>
</feature>
<keyword evidence="7 12" id="KW-0378">Hydrolase</keyword>
<sequence>MPHRRTTFSRFIIEDQRRRGGSDTELTALLNDVQTACKFIATAVARGSLKQPYTPIGVETVAAPGVNVHGEMQKPLDLIANEIFLRNCEFGGQVCGMASEEMEEPYVIPAQFPRGRYLLVFDPLDGSSNLDVNVTVGTIFSILRAPEGVTEPTVEDFLQPGTQQVAAGFALYGPVDMIITTFGEGVHGFTLDREVGAYTLTHPNMRIPEKACEFAINASNERFWEPPVRRYVEECIEGKTGPRGQDFNMRWVASLVAEVYRILIRGGLFMYPRDTRPSCKPGRLRLLYEANPIAMVVEQAGGAASTGRQRILDIKPESLHQRVPLILGSKAEVERLDRYHAAYDRGEDLKFEAPLFGTRSVFITPVSATQD</sequence>
<dbReference type="RefSeq" id="WP_012569177.1">
    <property type="nucleotide sequence ID" value="NC_011420.2"/>
</dbReference>
<dbReference type="NCBIfam" id="NF006780">
    <property type="entry name" value="PRK09293.1-4"/>
    <property type="match status" value="1"/>
</dbReference>
<dbReference type="SUPFAM" id="SSF56655">
    <property type="entry name" value="Carbohydrate phosphatase"/>
    <property type="match status" value="1"/>
</dbReference>
<comment type="subcellular location">
    <subcellularLocation>
        <location evidence="12">Cytoplasm</location>
    </subcellularLocation>
</comment>
<dbReference type="InterPro" id="IPR033391">
    <property type="entry name" value="FBPase_N"/>
</dbReference>
<dbReference type="HAMAP" id="MF_01855">
    <property type="entry name" value="FBPase_class1"/>
    <property type="match status" value="1"/>
</dbReference>
<dbReference type="FunFam" id="3.30.540.10:FF:000002">
    <property type="entry name" value="Fructose-1,6-bisphosphatase class 1"/>
    <property type="match status" value="1"/>
</dbReference>
<feature type="binding site" evidence="12">
    <location>
        <begin position="125"/>
        <end position="128"/>
    </location>
    <ligand>
        <name>substrate</name>
    </ligand>
</feature>
<comment type="cofactor">
    <cofactor evidence="12">
        <name>Mg(2+)</name>
        <dbReference type="ChEBI" id="CHEBI:18420"/>
    </cofactor>
    <text evidence="12">Binds 2 magnesium ions per subunit.</text>
</comment>
<evidence type="ECO:0000256" key="12">
    <source>
        <dbReference type="HAMAP-Rule" id="MF_01855"/>
    </source>
</evidence>
<dbReference type="GO" id="GO:0019253">
    <property type="term" value="P:reductive pentose-phosphate cycle"/>
    <property type="evidence" value="ECO:0007669"/>
    <property type="project" value="UniProtKB-UniRule"/>
</dbReference>
<dbReference type="UniPathway" id="UPA00138"/>
<evidence type="ECO:0000313" key="16">
    <source>
        <dbReference type="EMBL" id="ACJ01404.1"/>
    </source>
</evidence>
<gene>
    <name evidence="16" type="primary">cbbF</name>
    <name evidence="12" type="synonym">fbp</name>
    <name evidence="16" type="ordered locus">RC1_4065</name>
</gene>
<feature type="binding site" evidence="12">
    <location>
        <position position="122"/>
    </location>
    <ligand>
        <name>Mg(2+)</name>
        <dbReference type="ChEBI" id="CHEBI:18420"/>
        <label>1</label>
    </ligand>
</feature>
<protein>
    <recommendedName>
        <fullName evidence="10 12">Fructose-1,6-bisphosphatase class 1</fullName>
        <shortName evidence="12">FBPase class 1</shortName>
        <ecNumber evidence="4 12">3.1.3.11</ecNumber>
    </recommendedName>
    <alternativeName>
        <fullName evidence="11 12">D-fructose-1,6-bisphosphate 1-phosphohydrolase class 1</fullName>
    </alternativeName>
</protein>
<dbReference type="NCBIfam" id="NF006779">
    <property type="entry name" value="PRK09293.1-3"/>
    <property type="match status" value="1"/>
</dbReference>
<dbReference type="PANTHER" id="PTHR11556">
    <property type="entry name" value="FRUCTOSE-1,6-BISPHOSPHATASE-RELATED"/>
    <property type="match status" value="1"/>
</dbReference>
<dbReference type="PANTHER" id="PTHR11556:SF35">
    <property type="entry name" value="SEDOHEPTULOSE-1,7-BISPHOSPHATASE, CHLOROPLASTIC"/>
    <property type="match status" value="1"/>
</dbReference>
<accession>B6IYN0</accession>
<keyword evidence="6 12" id="KW-0479">Metal-binding</keyword>
<dbReference type="InterPro" id="IPR020548">
    <property type="entry name" value="Fructose_bisphosphatase_AS"/>
</dbReference>
<keyword evidence="9 12" id="KW-0119">Carbohydrate metabolism</keyword>
<evidence type="ECO:0000259" key="14">
    <source>
        <dbReference type="Pfam" id="PF00316"/>
    </source>
</evidence>
<dbReference type="EMBL" id="CP000613">
    <property type="protein sequence ID" value="ACJ01404.1"/>
    <property type="molecule type" value="Genomic_DNA"/>
</dbReference>
<evidence type="ECO:0000259" key="15">
    <source>
        <dbReference type="Pfam" id="PF18913"/>
    </source>
</evidence>
<keyword evidence="8 12" id="KW-0460">Magnesium</keyword>
<dbReference type="PIRSF" id="PIRSF500210">
    <property type="entry name" value="FBPtase"/>
    <property type="match status" value="1"/>
</dbReference>
<name>B6IYN0_RHOCS</name>
<evidence type="ECO:0000256" key="5">
    <source>
        <dbReference type="ARBA" id="ARBA00022490"/>
    </source>
</evidence>
<evidence type="ECO:0000256" key="9">
    <source>
        <dbReference type="ARBA" id="ARBA00023277"/>
    </source>
</evidence>
<evidence type="ECO:0000256" key="7">
    <source>
        <dbReference type="ARBA" id="ARBA00022801"/>
    </source>
</evidence>
<comment type="similarity">
    <text evidence="3 12 13">Belongs to the FBPase class 1 family.</text>
</comment>
<feature type="binding site" evidence="12">
    <location>
        <position position="125"/>
    </location>
    <ligand>
        <name>Mg(2+)</name>
        <dbReference type="ChEBI" id="CHEBI:18420"/>
        <label>2</label>
    </ligand>
</feature>
<comment type="catalytic activity">
    <reaction evidence="1 12">
        <text>beta-D-fructose 1,6-bisphosphate + H2O = beta-D-fructose 6-phosphate + phosphate</text>
        <dbReference type="Rhea" id="RHEA:11064"/>
        <dbReference type="ChEBI" id="CHEBI:15377"/>
        <dbReference type="ChEBI" id="CHEBI:32966"/>
        <dbReference type="ChEBI" id="CHEBI:43474"/>
        <dbReference type="ChEBI" id="CHEBI:57634"/>
        <dbReference type="EC" id="3.1.3.11"/>
    </reaction>
</comment>
<keyword evidence="12" id="KW-0113">Calvin cycle</keyword>
<dbReference type="Gene3D" id="3.40.190.80">
    <property type="match status" value="1"/>
</dbReference>
<dbReference type="Pfam" id="PF18913">
    <property type="entry name" value="FBPase_C"/>
    <property type="match status" value="1"/>
</dbReference>
<organism evidence="16 17">
    <name type="scientific">Rhodospirillum centenum (strain ATCC 51521 / SW)</name>
    <dbReference type="NCBI Taxonomy" id="414684"/>
    <lineage>
        <taxon>Bacteria</taxon>
        <taxon>Pseudomonadati</taxon>
        <taxon>Pseudomonadota</taxon>
        <taxon>Alphaproteobacteria</taxon>
        <taxon>Rhodospirillales</taxon>
        <taxon>Rhodospirillaceae</taxon>
        <taxon>Rhodospirillum</taxon>
    </lineage>
</organism>
<dbReference type="GO" id="GO:0005986">
    <property type="term" value="P:sucrose biosynthetic process"/>
    <property type="evidence" value="ECO:0007669"/>
    <property type="project" value="TreeGrafter"/>
</dbReference>
<feature type="binding site" evidence="12">
    <location>
        <position position="100"/>
    </location>
    <ligand>
        <name>Mg(2+)</name>
        <dbReference type="ChEBI" id="CHEBI:18420"/>
        <label>1</label>
    </ligand>
</feature>
<dbReference type="AlphaFoldDB" id="B6IYN0"/>
<evidence type="ECO:0000313" key="17">
    <source>
        <dbReference type="Proteomes" id="UP000001591"/>
    </source>
</evidence>
<feature type="binding site" evidence="12">
    <location>
        <position position="122"/>
    </location>
    <ligand>
        <name>Mg(2+)</name>
        <dbReference type="ChEBI" id="CHEBI:18420"/>
        <label>2</label>
    </ligand>
</feature>
<dbReference type="GO" id="GO:0030388">
    <property type="term" value="P:fructose 1,6-bisphosphate metabolic process"/>
    <property type="evidence" value="ECO:0007669"/>
    <property type="project" value="TreeGrafter"/>
</dbReference>
<dbReference type="Pfam" id="PF00316">
    <property type="entry name" value="FBPase"/>
    <property type="match status" value="1"/>
</dbReference>
<feature type="binding site" evidence="12">
    <location>
        <position position="124"/>
    </location>
    <ligand>
        <name>Mg(2+)</name>
        <dbReference type="ChEBI" id="CHEBI:18420"/>
        <label>1</label>
    </ligand>
</feature>
<dbReference type="GO" id="GO:0000287">
    <property type="term" value="F:magnesium ion binding"/>
    <property type="evidence" value="ECO:0007669"/>
    <property type="project" value="UniProtKB-UniRule"/>
</dbReference>
<dbReference type="EC" id="3.1.3.11" evidence="4 12"/>
<dbReference type="InterPro" id="IPR028343">
    <property type="entry name" value="FBPtase"/>
</dbReference>
<dbReference type="GO" id="GO:0042132">
    <property type="term" value="F:fructose 1,6-bisphosphate 1-phosphatase activity"/>
    <property type="evidence" value="ECO:0007669"/>
    <property type="project" value="UniProtKB-UniRule"/>
</dbReference>
<dbReference type="GO" id="GO:0006000">
    <property type="term" value="P:fructose metabolic process"/>
    <property type="evidence" value="ECO:0007669"/>
    <property type="project" value="TreeGrafter"/>
</dbReference>
<comment type="subunit">
    <text evidence="12">Homotetramer.</text>
</comment>
<evidence type="ECO:0000256" key="4">
    <source>
        <dbReference type="ARBA" id="ARBA00013093"/>
    </source>
</evidence>
<keyword evidence="5 12" id="KW-0963">Cytoplasm</keyword>
<proteinExistence type="inferred from homology"/>
<dbReference type="FunFam" id="3.40.190.80:FF:000011">
    <property type="entry name" value="Fructose-1,6-bisphosphatase class 1"/>
    <property type="match status" value="1"/>
</dbReference>
<dbReference type="OrthoDB" id="9806756at2"/>
<dbReference type="CDD" id="cd00354">
    <property type="entry name" value="FBPase"/>
    <property type="match status" value="1"/>
</dbReference>
<dbReference type="PIRSF" id="PIRSF000904">
    <property type="entry name" value="FBPtase_SBPase"/>
    <property type="match status" value="1"/>
</dbReference>
<evidence type="ECO:0000256" key="6">
    <source>
        <dbReference type="ARBA" id="ARBA00022723"/>
    </source>
</evidence>
<dbReference type="eggNOG" id="COG0158">
    <property type="taxonomic scope" value="Bacteria"/>
</dbReference>
<feature type="binding site" evidence="12">
    <location>
        <position position="217"/>
    </location>
    <ligand>
        <name>substrate</name>
    </ligand>
</feature>
<dbReference type="GO" id="GO:0006094">
    <property type="term" value="P:gluconeogenesis"/>
    <property type="evidence" value="ECO:0007669"/>
    <property type="project" value="UniProtKB-UniRule"/>
</dbReference>
<dbReference type="InterPro" id="IPR000146">
    <property type="entry name" value="FBPase_class-1"/>
</dbReference>
<dbReference type="PRINTS" id="PR00115">
    <property type="entry name" value="F16BPHPHTASE"/>
</dbReference>
<evidence type="ECO:0000256" key="10">
    <source>
        <dbReference type="ARBA" id="ARBA00072069"/>
    </source>
</evidence>